<reference evidence="4 5" key="1">
    <citation type="submission" date="2016-10" db="EMBL/GenBank/DDBJ databases">
        <authorList>
            <person name="Varghese N."/>
            <person name="Submissions S."/>
        </authorList>
    </citation>
    <scope>NUCLEOTIDE SEQUENCE [LARGE SCALE GENOMIC DNA]</scope>
    <source>
        <strain evidence="4 5">DSM 18839</strain>
    </source>
</reference>
<comment type="catalytic activity">
    <reaction evidence="3">
        <text>L-arginine + H2O = L-citrulline + NH4(+)</text>
        <dbReference type="Rhea" id="RHEA:19597"/>
        <dbReference type="ChEBI" id="CHEBI:15377"/>
        <dbReference type="ChEBI" id="CHEBI:28938"/>
        <dbReference type="ChEBI" id="CHEBI:32682"/>
        <dbReference type="ChEBI" id="CHEBI:57743"/>
        <dbReference type="EC" id="3.5.3.6"/>
    </reaction>
</comment>
<organism evidence="4 5">
    <name type="scientific">Thalassobaculum litoreum DSM 18839</name>
    <dbReference type="NCBI Taxonomy" id="1123362"/>
    <lineage>
        <taxon>Bacteria</taxon>
        <taxon>Pseudomonadati</taxon>
        <taxon>Pseudomonadota</taxon>
        <taxon>Alphaproteobacteria</taxon>
        <taxon>Rhodospirillales</taxon>
        <taxon>Thalassobaculaceae</taxon>
        <taxon>Thalassobaculum</taxon>
    </lineage>
</organism>
<protein>
    <recommendedName>
        <fullName evidence="2">arginine deiminase</fullName>
        <ecNumber evidence="2">3.5.3.6</ecNumber>
    </recommendedName>
</protein>
<dbReference type="AlphaFoldDB" id="A0A8G2BL49"/>
<dbReference type="GO" id="GO:0016990">
    <property type="term" value="F:arginine deiminase activity"/>
    <property type="evidence" value="ECO:0007669"/>
    <property type="project" value="UniProtKB-EC"/>
</dbReference>
<evidence type="ECO:0000256" key="1">
    <source>
        <dbReference type="ARBA" id="ARBA00005213"/>
    </source>
</evidence>
<dbReference type="EMBL" id="FNBW01000015">
    <property type="protein sequence ID" value="SDG34312.1"/>
    <property type="molecule type" value="Genomic_DNA"/>
</dbReference>
<comment type="pathway">
    <text evidence="1">Amino-acid degradation; L-arginine degradation via ADI pathway; carbamoyl phosphate from L-arginine: step 1/2.</text>
</comment>
<evidence type="ECO:0000313" key="5">
    <source>
        <dbReference type="Proteomes" id="UP000198615"/>
    </source>
</evidence>
<dbReference type="SUPFAM" id="SSF55909">
    <property type="entry name" value="Pentein"/>
    <property type="match status" value="1"/>
</dbReference>
<evidence type="ECO:0000313" key="4">
    <source>
        <dbReference type="EMBL" id="SDG34312.1"/>
    </source>
</evidence>
<gene>
    <name evidence="4" type="ORF">SAMN05660686_04083</name>
</gene>
<evidence type="ECO:0000256" key="2">
    <source>
        <dbReference type="ARBA" id="ARBA00012171"/>
    </source>
</evidence>
<keyword evidence="4" id="KW-0378">Hydrolase</keyword>
<dbReference type="Pfam" id="PF19420">
    <property type="entry name" value="DDAH_eukar"/>
    <property type="match status" value="1"/>
</dbReference>
<accession>A0A8G2BL49</accession>
<comment type="caution">
    <text evidence="4">The sequence shown here is derived from an EMBL/GenBank/DDBJ whole genome shotgun (WGS) entry which is preliminary data.</text>
</comment>
<evidence type="ECO:0000256" key="3">
    <source>
        <dbReference type="ARBA" id="ARBA00049429"/>
    </source>
</evidence>
<keyword evidence="5" id="KW-1185">Reference proteome</keyword>
<name>A0A8G2BL49_9PROT</name>
<dbReference type="Gene3D" id="3.75.10.10">
    <property type="entry name" value="L-arginine/glycine Amidinotransferase, Chain A"/>
    <property type="match status" value="1"/>
</dbReference>
<dbReference type="PANTHER" id="PTHR47271">
    <property type="entry name" value="ARGININE DEIMINASE"/>
    <property type="match status" value="1"/>
</dbReference>
<dbReference type="Proteomes" id="UP000198615">
    <property type="component" value="Unassembled WGS sequence"/>
</dbReference>
<dbReference type="EC" id="3.5.3.6" evidence="2"/>
<proteinExistence type="predicted"/>
<sequence>MTAKPSAHWVYNETIRLFAAPAEPAFHSEGEMTAIWGRNWGVDNDVGRLRAVMVHRPGPEMDVVDPSQRIAATGSFGNVEHGWYFQSESVPDFDEMRAQHDALVAALRAEDVEVFEVRGVTDGRLKSCYTRDPFVMVKGGAIVSRMGARIRRGEVLAITRTLAELGIPILRTLSGTALFEGGSFAWIDAKTVVVGCGIRVNREAARQIGEVLATQGVELLAIDLPGHDIHIDGQFLMVDRDLALIDQDRLPYSFLEVLKEKGIRTIEISPADNRAIINSLAVAPGRLIMPEGGTNETLDKLAAAGVTWTTIAYEKMMLNGGGIHCSTMPLIRDPV</sequence>
<dbReference type="GO" id="GO:0019546">
    <property type="term" value="P:L-arginine deiminase pathway"/>
    <property type="evidence" value="ECO:0007669"/>
    <property type="project" value="TreeGrafter"/>
</dbReference>
<dbReference type="OrthoDB" id="9807502at2"/>
<dbReference type="RefSeq" id="WP_093153303.1">
    <property type="nucleotide sequence ID" value="NZ_FNBW01000015.1"/>
</dbReference>
<dbReference type="PANTHER" id="PTHR47271:SF2">
    <property type="entry name" value="ARGININE DEIMINASE"/>
    <property type="match status" value="1"/>
</dbReference>